<dbReference type="InterPro" id="IPR015422">
    <property type="entry name" value="PyrdxlP-dep_Trfase_small"/>
</dbReference>
<dbReference type="STRING" id="126673.AWC01_04380"/>
<dbReference type="PANTHER" id="PTHR43807:SF20">
    <property type="entry name" value="FI04487P"/>
    <property type="match status" value="1"/>
</dbReference>
<dbReference type="RefSeq" id="WP_085188530.1">
    <property type="nucleotide sequence ID" value="NZ_AP022605.1"/>
</dbReference>
<dbReference type="InterPro" id="IPR015424">
    <property type="entry name" value="PyrdxlP-dep_Trfase"/>
</dbReference>
<dbReference type="Pfam" id="PF00155">
    <property type="entry name" value="Aminotran_1_2"/>
    <property type="match status" value="1"/>
</dbReference>
<evidence type="ECO:0000256" key="2">
    <source>
        <dbReference type="ARBA" id="ARBA00007441"/>
    </source>
</evidence>
<organism evidence="8 9">
    <name type="scientific">Mycolicibacterium doricum</name>
    <dbReference type="NCBI Taxonomy" id="126673"/>
    <lineage>
        <taxon>Bacteria</taxon>
        <taxon>Bacillati</taxon>
        <taxon>Actinomycetota</taxon>
        <taxon>Actinomycetes</taxon>
        <taxon>Mycobacteriales</taxon>
        <taxon>Mycobacteriaceae</taxon>
        <taxon>Mycolicibacterium</taxon>
    </lineage>
</organism>
<reference evidence="7" key="3">
    <citation type="submission" date="2020-02" db="EMBL/GenBank/DDBJ databases">
        <authorList>
            <person name="Matsumoto Y."/>
            <person name="Motooka D."/>
            <person name="Nakamura S."/>
        </authorList>
    </citation>
    <scope>NUCLEOTIDE SEQUENCE</scope>
    <source>
        <strain evidence="7">JCM 12405</strain>
    </source>
</reference>
<protein>
    <submittedName>
        <fullName evidence="8">Aminotransferase</fullName>
    </submittedName>
</protein>
<evidence type="ECO:0000313" key="10">
    <source>
        <dbReference type="Proteomes" id="UP000467201"/>
    </source>
</evidence>
<keyword evidence="5" id="KW-0663">Pyridoxal phosphate</keyword>
<evidence type="ECO:0000256" key="5">
    <source>
        <dbReference type="ARBA" id="ARBA00022898"/>
    </source>
</evidence>
<comment type="cofactor">
    <cofactor evidence="1">
        <name>pyridoxal 5'-phosphate</name>
        <dbReference type="ChEBI" id="CHEBI:597326"/>
    </cofactor>
</comment>
<dbReference type="Proteomes" id="UP000193564">
    <property type="component" value="Unassembled WGS sequence"/>
</dbReference>
<name>A0A1X1TIU0_9MYCO</name>
<evidence type="ECO:0000313" key="9">
    <source>
        <dbReference type="Proteomes" id="UP000193564"/>
    </source>
</evidence>
<dbReference type="OrthoDB" id="9763453at2"/>
<dbReference type="EMBL" id="AP022605">
    <property type="protein sequence ID" value="BBZ09004.1"/>
    <property type="molecule type" value="Genomic_DNA"/>
</dbReference>
<evidence type="ECO:0000313" key="7">
    <source>
        <dbReference type="EMBL" id="BBZ09004.1"/>
    </source>
</evidence>
<dbReference type="AlphaFoldDB" id="A0A1X1TIU0"/>
<keyword evidence="9" id="KW-1185">Reference proteome</keyword>
<dbReference type="FunFam" id="3.40.640.10:FF:000024">
    <property type="entry name" value="Kynurenine--oxoglutarate transaminase 3"/>
    <property type="match status" value="1"/>
</dbReference>
<reference evidence="8 9" key="1">
    <citation type="submission" date="2016-01" db="EMBL/GenBank/DDBJ databases">
        <title>The new phylogeny of the genus Mycobacterium.</title>
        <authorList>
            <person name="Tarcisio F."/>
            <person name="Conor M."/>
            <person name="Antonella G."/>
            <person name="Elisabetta G."/>
            <person name="Giulia F.S."/>
            <person name="Sara T."/>
            <person name="Anna F."/>
            <person name="Clotilde B."/>
            <person name="Roberto B."/>
            <person name="Veronica D.S."/>
            <person name="Fabio R."/>
            <person name="Monica P."/>
            <person name="Olivier J."/>
            <person name="Enrico T."/>
            <person name="Nicola S."/>
        </authorList>
    </citation>
    <scope>NUCLEOTIDE SEQUENCE [LARGE SCALE GENOMIC DNA]</scope>
    <source>
        <strain evidence="8 9">DSM 44339</strain>
    </source>
</reference>
<evidence type="ECO:0000259" key="6">
    <source>
        <dbReference type="Pfam" id="PF00155"/>
    </source>
</evidence>
<keyword evidence="4 8" id="KW-0808">Transferase</keyword>
<evidence type="ECO:0000256" key="1">
    <source>
        <dbReference type="ARBA" id="ARBA00001933"/>
    </source>
</evidence>
<dbReference type="GO" id="GO:0005737">
    <property type="term" value="C:cytoplasm"/>
    <property type="evidence" value="ECO:0007669"/>
    <property type="project" value="TreeGrafter"/>
</dbReference>
<accession>A0A1X1TIU0</accession>
<sequence>MTVSRLRPYAVTVFAEMSALAARVGAVNLGQGFPDEDGPPAMLKVAQESIAAGVNQYPPGLGIAPLRKAVAAHRNRKYGVDYDPDTEVLVTNGATEAIAAAVMGLVEPGSEVLVIEPFYDSYSPVLTMAGCHRVAVSMIEHGRGFAIDVDGLRRAITPRTKALIVNSPHNPTGMVASEAELTAIAELAVAHDLLVITDEVYEHLVYSEPPGHRHRPLAAYPEMSGRTVTISSAAKMFNVTGWKVGWACGAADLIAGVRAAKQYLTYVGGAPFQPAVAHALDHEDAWVTALRDAFQAKRDRLGAALTDLGFAVHDSAGTYFVCADPRPLGYSDSTSFCADLPERAGVAAIPLAAFCDPESPHLDRWNHLVRFAFCKRDDTLDEAVRRLQVLRR</sequence>
<dbReference type="InterPro" id="IPR015421">
    <property type="entry name" value="PyrdxlP-dep_Trfase_major"/>
</dbReference>
<comment type="similarity">
    <text evidence="2">Belongs to the class-I pyridoxal-phosphate-dependent aminotransferase family.</text>
</comment>
<proteinExistence type="inferred from homology"/>
<dbReference type="NCBIfam" id="NF005855">
    <property type="entry name" value="PRK07777.1"/>
    <property type="match status" value="1"/>
</dbReference>
<dbReference type="InterPro" id="IPR004839">
    <property type="entry name" value="Aminotransferase_I/II_large"/>
</dbReference>
<dbReference type="PANTHER" id="PTHR43807">
    <property type="entry name" value="FI04487P"/>
    <property type="match status" value="1"/>
</dbReference>
<evidence type="ECO:0000256" key="3">
    <source>
        <dbReference type="ARBA" id="ARBA00022576"/>
    </source>
</evidence>
<reference evidence="7 10" key="2">
    <citation type="journal article" date="2019" name="Emerg. Microbes Infect.">
        <title>Comprehensive subspecies identification of 175 nontuberculous mycobacteria species based on 7547 genomic profiles.</title>
        <authorList>
            <person name="Matsumoto Y."/>
            <person name="Kinjo T."/>
            <person name="Motooka D."/>
            <person name="Nabeya D."/>
            <person name="Jung N."/>
            <person name="Uechi K."/>
            <person name="Horii T."/>
            <person name="Iida T."/>
            <person name="Fujita J."/>
            <person name="Nakamura S."/>
        </authorList>
    </citation>
    <scope>NUCLEOTIDE SEQUENCE [LARGE SCALE GENOMIC DNA]</scope>
    <source>
        <strain evidence="7 10">JCM 12405</strain>
    </source>
</reference>
<gene>
    <name evidence="8" type="ORF">AWC01_04380</name>
    <name evidence="7" type="ORF">MDOR_31730</name>
</gene>
<evidence type="ECO:0000313" key="8">
    <source>
        <dbReference type="EMBL" id="ORV44491.1"/>
    </source>
</evidence>
<dbReference type="Gene3D" id="3.40.640.10">
    <property type="entry name" value="Type I PLP-dependent aspartate aminotransferase-like (Major domain)"/>
    <property type="match status" value="1"/>
</dbReference>
<feature type="domain" description="Aminotransferase class I/classII large" evidence="6">
    <location>
        <begin position="27"/>
        <end position="387"/>
    </location>
</feature>
<dbReference type="Gene3D" id="3.90.1150.10">
    <property type="entry name" value="Aspartate Aminotransferase, domain 1"/>
    <property type="match status" value="1"/>
</dbReference>
<dbReference type="KEGG" id="mdr:MDOR_31730"/>
<keyword evidence="3 8" id="KW-0032">Aminotransferase</keyword>
<evidence type="ECO:0000256" key="4">
    <source>
        <dbReference type="ARBA" id="ARBA00022679"/>
    </source>
</evidence>
<dbReference type="EMBL" id="LQOS01000013">
    <property type="protein sequence ID" value="ORV44491.1"/>
    <property type="molecule type" value="Genomic_DNA"/>
</dbReference>
<dbReference type="SUPFAM" id="SSF53383">
    <property type="entry name" value="PLP-dependent transferases"/>
    <property type="match status" value="1"/>
</dbReference>
<dbReference type="GO" id="GO:0016212">
    <property type="term" value="F:kynurenine-oxoglutarate transaminase activity"/>
    <property type="evidence" value="ECO:0007669"/>
    <property type="project" value="TreeGrafter"/>
</dbReference>
<dbReference type="GO" id="GO:0030170">
    <property type="term" value="F:pyridoxal phosphate binding"/>
    <property type="evidence" value="ECO:0007669"/>
    <property type="project" value="InterPro"/>
</dbReference>
<dbReference type="CDD" id="cd00609">
    <property type="entry name" value="AAT_like"/>
    <property type="match status" value="1"/>
</dbReference>
<dbReference type="Proteomes" id="UP000467201">
    <property type="component" value="Chromosome"/>
</dbReference>
<dbReference type="InterPro" id="IPR051326">
    <property type="entry name" value="Kynurenine-oxoglutarate_AT"/>
</dbReference>